<dbReference type="PANTHER" id="PTHR43280">
    <property type="entry name" value="ARAC-FAMILY TRANSCRIPTIONAL REGULATOR"/>
    <property type="match status" value="1"/>
</dbReference>
<proteinExistence type="predicted"/>
<dbReference type="STRING" id="1121485.GCA_000426485_03277"/>
<keyword evidence="1" id="KW-0805">Transcription regulation</keyword>
<dbReference type="EMBL" id="SOML01000007">
    <property type="protein sequence ID" value="TFD95586.1"/>
    <property type="molecule type" value="Genomic_DNA"/>
</dbReference>
<comment type="caution">
    <text evidence="5">The sequence shown here is derived from an EMBL/GenBank/DDBJ whole genome shotgun (WGS) entry which is preliminary data.</text>
</comment>
<dbReference type="InterPro" id="IPR018062">
    <property type="entry name" value="HTH_AraC-typ_CS"/>
</dbReference>
<gene>
    <name evidence="5" type="ORF">E2605_12140</name>
</gene>
<dbReference type="GO" id="GO:0043565">
    <property type="term" value="F:sequence-specific DNA binding"/>
    <property type="evidence" value="ECO:0007669"/>
    <property type="project" value="InterPro"/>
</dbReference>
<evidence type="ECO:0000259" key="4">
    <source>
        <dbReference type="PROSITE" id="PS01124"/>
    </source>
</evidence>
<sequence length="296" mass="34735">MKHNFTVLPEITPLSDKDCFYIADRYNTEFTSPLQRYAEFELNFTAYASGVKRIIGDSIEVIGDYDLILLANENLEHVWEPDQYKSSNARVLTVQFSSDLFIPNLLKKSQFGSIRRMLDKAKEGLSFPMSAVLKVYKSLDMLSSEKNGFYSVMKFLSILYELSQFYHEARTLSSSSFARVRAHSESRRIQKVHEFVECHYREDLRLDQLADLSGMTPVSFSRFYKQRTGKSVSDYIIDMRLGHAIRLLIDSEMPIYEICYESGFNNVSNFNRIFKKKKDYSPKEFRDNYRRKRLFV</sequence>
<name>A0A4Y8L516_9BACT</name>
<dbReference type="PROSITE" id="PS00041">
    <property type="entry name" value="HTH_ARAC_FAMILY_1"/>
    <property type="match status" value="1"/>
</dbReference>
<dbReference type="SUPFAM" id="SSF46689">
    <property type="entry name" value="Homeodomain-like"/>
    <property type="match status" value="2"/>
</dbReference>
<evidence type="ECO:0000256" key="3">
    <source>
        <dbReference type="ARBA" id="ARBA00023163"/>
    </source>
</evidence>
<keyword evidence="6" id="KW-1185">Reference proteome</keyword>
<organism evidence="5 6">
    <name type="scientific">Dysgonomonas capnocytophagoides</name>
    <dbReference type="NCBI Taxonomy" id="45254"/>
    <lineage>
        <taxon>Bacteria</taxon>
        <taxon>Pseudomonadati</taxon>
        <taxon>Bacteroidota</taxon>
        <taxon>Bacteroidia</taxon>
        <taxon>Bacteroidales</taxon>
        <taxon>Dysgonomonadaceae</taxon>
        <taxon>Dysgonomonas</taxon>
    </lineage>
</organism>
<dbReference type="SMART" id="SM00342">
    <property type="entry name" value="HTH_ARAC"/>
    <property type="match status" value="1"/>
</dbReference>
<dbReference type="PANTHER" id="PTHR43280:SF27">
    <property type="entry name" value="TRANSCRIPTIONAL REGULATOR MTLR"/>
    <property type="match status" value="1"/>
</dbReference>
<dbReference type="Pfam" id="PF12833">
    <property type="entry name" value="HTH_18"/>
    <property type="match status" value="1"/>
</dbReference>
<accession>A0A4Y8L516</accession>
<dbReference type="OrthoDB" id="2569619at2"/>
<dbReference type="AlphaFoldDB" id="A0A4Y8L516"/>
<dbReference type="Proteomes" id="UP000297861">
    <property type="component" value="Unassembled WGS sequence"/>
</dbReference>
<dbReference type="GO" id="GO:0003700">
    <property type="term" value="F:DNA-binding transcription factor activity"/>
    <property type="evidence" value="ECO:0007669"/>
    <property type="project" value="InterPro"/>
</dbReference>
<evidence type="ECO:0000313" key="5">
    <source>
        <dbReference type="EMBL" id="TFD95586.1"/>
    </source>
</evidence>
<protein>
    <submittedName>
        <fullName evidence="5">AraC family transcriptional regulator</fullName>
    </submittedName>
</protein>
<dbReference type="InterPro" id="IPR009057">
    <property type="entry name" value="Homeodomain-like_sf"/>
</dbReference>
<evidence type="ECO:0000256" key="2">
    <source>
        <dbReference type="ARBA" id="ARBA00023125"/>
    </source>
</evidence>
<feature type="domain" description="HTH araC/xylS-type" evidence="4">
    <location>
        <begin position="190"/>
        <end position="288"/>
    </location>
</feature>
<dbReference type="RefSeq" id="WP_026627082.1">
    <property type="nucleotide sequence ID" value="NZ_AP028867.1"/>
</dbReference>
<evidence type="ECO:0000256" key="1">
    <source>
        <dbReference type="ARBA" id="ARBA00023015"/>
    </source>
</evidence>
<keyword evidence="2" id="KW-0238">DNA-binding</keyword>
<keyword evidence="3" id="KW-0804">Transcription</keyword>
<dbReference type="PROSITE" id="PS01124">
    <property type="entry name" value="HTH_ARAC_FAMILY_2"/>
    <property type="match status" value="1"/>
</dbReference>
<dbReference type="InterPro" id="IPR018060">
    <property type="entry name" value="HTH_AraC"/>
</dbReference>
<evidence type="ECO:0000313" key="6">
    <source>
        <dbReference type="Proteomes" id="UP000297861"/>
    </source>
</evidence>
<reference evidence="5 6" key="1">
    <citation type="submission" date="2019-03" db="EMBL/GenBank/DDBJ databases">
        <title>San Antonio Military Medical Center submission to MRSN (WRAIR), pending publication.</title>
        <authorList>
            <person name="Blyth D.M."/>
            <person name="Mccarthy S.L."/>
            <person name="Schall S.E."/>
            <person name="Stam J.A."/>
            <person name="Ong A.C."/>
            <person name="Mcgann P.T."/>
        </authorList>
    </citation>
    <scope>NUCLEOTIDE SEQUENCE [LARGE SCALE GENOMIC DNA]</scope>
    <source>
        <strain evidence="5 6">MRSN571793</strain>
    </source>
</reference>
<dbReference type="Gene3D" id="1.10.10.60">
    <property type="entry name" value="Homeodomain-like"/>
    <property type="match status" value="2"/>
</dbReference>